<dbReference type="STRING" id="1507870.A0A1V8SRW3"/>
<feature type="compositionally biased region" description="Low complexity" evidence="1">
    <location>
        <begin position="173"/>
        <end position="184"/>
    </location>
</feature>
<dbReference type="PANTHER" id="PTHR13237">
    <property type="entry name" value="SOMETHING ABOUT SILENCING PROTEIN 10-RELATED"/>
    <property type="match status" value="1"/>
</dbReference>
<feature type="compositionally biased region" description="Polar residues" evidence="1">
    <location>
        <begin position="194"/>
        <end position="203"/>
    </location>
</feature>
<dbReference type="Pfam" id="PF04000">
    <property type="entry name" value="Sas10_Utp3"/>
    <property type="match status" value="1"/>
</dbReference>
<feature type="compositionally biased region" description="Basic and acidic residues" evidence="1">
    <location>
        <begin position="248"/>
        <end position="262"/>
    </location>
</feature>
<name>A0A1V8SRW3_9PEZI</name>
<dbReference type="FunCoup" id="A0A1V8SRW3">
    <property type="interactions" value="2042"/>
</dbReference>
<comment type="caution">
    <text evidence="2">The sequence shown here is derived from an EMBL/GenBank/DDBJ whole genome shotgun (WGS) entry which is preliminary data.</text>
</comment>
<feature type="compositionally biased region" description="Basic and acidic residues" evidence="1">
    <location>
        <begin position="114"/>
        <end position="124"/>
    </location>
</feature>
<dbReference type="Proteomes" id="UP000192596">
    <property type="component" value="Unassembled WGS sequence"/>
</dbReference>
<feature type="compositionally biased region" description="Acidic residues" evidence="1">
    <location>
        <begin position="139"/>
        <end position="152"/>
    </location>
</feature>
<dbReference type="InterPro" id="IPR007146">
    <property type="entry name" value="Sas10/Utp3/C1D"/>
</dbReference>
<dbReference type="EMBL" id="NAJO01000029">
    <property type="protein sequence ID" value="OQO01896.1"/>
    <property type="molecule type" value="Genomic_DNA"/>
</dbReference>
<organism evidence="2 3">
    <name type="scientific">Cryoendolithus antarcticus</name>
    <dbReference type="NCBI Taxonomy" id="1507870"/>
    <lineage>
        <taxon>Eukaryota</taxon>
        <taxon>Fungi</taxon>
        <taxon>Dikarya</taxon>
        <taxon>Ascomycota</taxon>
        <taxon>Pezizomycotina</taxon>
        <taxon>Dothideomycetes</taxon>
        <taxon>Dothideomycetidae</taxon>
        <taxon>Cladosporiales</taxon>
        <taxon>Cladosporiaceae</taxon>
        <taxon>Cryoendolithus</taxon>
    </lineage>
</organism>
<feature type="region of interest" description="Disordered" evidence="1">
    <location>
        <begin position="114"/>
        <end position="353"/>
    </location>
</feature>
<dbReference type="GO" id="GO:0032040">
    <property type="term" value="C:small-subunit processome"/>
    <property type="evidence" value="ECO:0007669"/>
    <property type="project" value="TreeGrafter"/>
</dbReference>
<proteinExistence type="predicted"/>
<sequence>MATPTLLNTLSSLQTSSDAALASLPQISTLLPPDNGIALLDAKTEIFLSYLQALALRNLTVLRGVKEGADADETRQLSDQLTNELIEHRVYLERGVRPLEQRIKYEVDRNVRMAEDDDRKEAMKAKQPAAATNGHGSDSESDSDDEDQDGTAENDAFAVRPNPAAMLQRSNDSTAPSRTAASSADGVYRPPRVSATSMPTTESRAAKPARVGRSSTVDEYISSELSLAPTAQPSIGSTITSHGRGTKNSRDMAREAERRDYEETNLVRLPKESKKILKAREEKQRGSYGGEEWRGIGESVDRISGLTGRKGGKEGVLERSRKRPTEDGPRGDGVQGGGAFEVKKRRVEKRAKR</sequence>
<feature type="compositionally biased region" description="Polar residues" evidence="1">
    <location>
        <begin position="213"/>
        <end position="243"/>
    </location>
</feature>
<gene>
    <name evidence="2" type="ORF">B0A48_12369</name>
</gene>
<evidence type="ECO:0000313" key="3">
    <source>
        <dbReference type="Proteomes" id="UP000192596"/>
    </source>
</evidence>
<evidence type="ECO:0000313" key="2">
    <source>
        <dbReference type="EMBL" id="OQO01896.1"/>
    </source>
</evidence>
<dbReference type="PANTHER" id="PTHR13237:SF9">
    <property type="entry name" value="NEUROGUIDIN"/>
    <property type="match status" value="1"/>
</dbReference>
<reference evidence="3" key="1">
    <citation type="submission" date="2017-03" db="EMBL/GenBank/DDBJ databases">
        <title>Genomes of endolithic fungi from Antarctica.</title>
        <authorList>
            <person name="Coleine C."/>
            <person name="Masonjones S."/>
            <person name="Stajich J.E."/>
        </authorList>
    </citation>
    <scope>NUCLEOTIDE SEQUENCE [LARGE SCALE GENOMIC DNA]</scope>
    <source>
        <strain evidence="3">CCFEE 5527</strain>
    </source>
</reference>
<accession>A0A1V8SRW3</accession>
<feature type="compositionally biased region" description="Basic and acidic residues" evidence="1">
    <location>
        <begin position="269"/>
        <end position="301"/>
    </location>
</feature>
<dbReference type="AlphaFoldDB" id="A0A1V8SRW3"/>
<feature type="compositionally biased region" description="Basic residues" evidence="1">
    <location>
        <begin position="343"/>
        <end position="353"/>
    </location>
</feature>
<keyword evidence="3" id="KW-1185">Reference proteome</keyword>
<evidence type="ECO:0000256" key="1">
    <source>
        <dbReference type="SAM" id="MobiDB-lite"/>
    </source>
</evidence>
<protein>
    <submittedName>
        <fullName evidence="2">Uncharacterized protein</fullName>
    </submittedName>
</protein>
<dbReference type="OrthoDB" id="203440at2759"/>
<dbReference type="GO" id="GO:0000462">
    <property type="term" value="P:maturation of SSU-rRNA from tricistronic rRNA transcript (SSU-rRNA, 5.8S rRNA, LSU-rRNA)"/>
    <property type="evidence" value="ECO:0007669"/>
    <property type="project" value="TreeGrafter"/>
</dbReference>
<feature type="compositionally biased region" description="Basic and acidic residues" evidence="1">
    <location>
        <begin position="311"/>
        <end position="330"/>
    </location>
</feature>
<dbReference type="InParanoid" id="A0A1V8SRW3"/>